<dbReference type="FunFam" id="3.30.160.60:FF:000614">
    <property type="entry name" value="Zinc finger protein 142"/>
    <property type="match status" value="2"/>
</dbReference>
<dbReference type="PROSITE" id="PS51915">
    <property type="entry name" value="ZAD"/>
    <property type="match status" value="1"/>
</dbReference>
<evidence type="ECO:0000256" key="14">
    <source>
        <dbReference type="SAM" id="MobiDB-lite"/>
    </source>
</evidence>
<dbReference type="GO" id="GO:0008270">
    <property type="term" value="F:zinc ion binding"/>
    <property type="evidence" value="ECO:0007669"/>
    <property type="project" value="UniProtKB-UniRule"/>
</dbReference>
<keyword evidence="8" id="KW-0805">Transcription regulation</keyword>
<feature type="binding site" evidence="13">
    <location>
        <position position="11"/>
    </location>
    <ligand>
        <name>Zn(2+)</name>
        <dbReference type="ChEBI" id="CHEBI:29105"/>
    </ligand>
</feature>
<dbReference type="PROSITE" id="PS00028">
    <property type="entry name" value="ZINC_FINGER_C2H2_1"/>
    <property type="match status" value="9"/>
</dbReference>
<accession>A0AAV1M172</accession>
<dbReference type="FunFam" id="3.30.160.60:FF:000882">
    <property type="entry name" value="Predicted gene, 21060"/>
    <property type="match status" value="1"/>
</dbReference>
<dbReference type="Pfam" id="PF23611">
    <property type="entry name" value="zf-C2H2_16"/>
    <property type="match status" value="1"/>
</dbReference>
<keyword evidence="6 12" id="KW-0863">Zinc-finger</keyword>
<comment type="similarity">
    <text evidence="3">Belongs to the hunchback C2H2-type zinc-finger protein family.</text>
</comment>
<feature type="domain" description="ZAD" evidence="16">
    <location>
        <begin position="9"/>
        <end position="78"/>
    </location>
</feature>
<keyword evidence="18" id="KW-1185">Reference proteome</keyword>
<dbReference type="SMART" id="SM00355">
    <property type="entry name" value="ZnF_C2H2"/>
    <property type="match status" value="10"/>
</dbReference>
<dbReference type="InterPro" id="IPR036236">
    <property type="entry name" value="Znf_C2H2_sf"/>
</dbReference>
<comment type="subcellular location">
    <subcellularLocation>
        <location evidence="1">Nucleus</location>
    </subcellularLocation>
</comment>
<dbReference type="FunFam" id="3.30.160.60:FF:001480">
    <property type="entry name" value="Si:cabz01071911.3"/>
    <property type="match status" value="1"/>
</dbReference>
<feature type="binding site" evidence="13">
    <location>
        <position position="14"/>
    </location>
    <ligand>
        <name>Zn(2+)</name>
        <dbReference type="ChEBI" id="CHEBI:29105"/>
    </ligand>
</feature>
<dbReference type="FunFam" id="3.30.160.60:FF:000446">
    <property type="entry name" value="Zinc finger protein"/>
    <property type="match status" value="2"/>
</dbReference>
<evidence type="ECO:0000259" key="15">
    <source>
        <dbReference type="PROSITE" id="PS50157"/>
    </source>
</evidence>
<dbReference type="PANTHER" id="PTHR16515:SF49">
    <property type="entry name" value="GASTRULA ZINC FINGER PROTEIN XLCGF49.1-LIKE-RELATED"/>
    <property type="match status" value="1"/>
</dbReference>
<evidence type="ECO:0000256" key="4">
    <source>
        <dbReference type="ARBA" id="ARBA00022723"/>
    </source>
</evidence>
<feature type="domain" description="C2H2-type" evidence="15">
    <location>
        <begin position="544"/>
        <end position="571"/>
    </location>
</feature>
<evidence type="ECO:0000256" key="1">
    <source>
        <dbReference type="ARBA" id="ARBA00004123"/>
    </source>
</evidence>
<evidence type="ECO:0000256" key="5">
    <source>
        <dbReference type="ARBA" id="ARBA00022737"/>
    </source>
</evidence>
<proteinExistence type="inferred from homology"/>
<dbReference type="GO" id="GO:0003677">
    <property type="term" value="F:DNA binding"/>
    <property type="evidence" value="ECO:0007669"/>
    <property type="project" value="UniProtKB-KW"/>
</dbReference>
<dbReference type="Gene3D" id="3.30.160.60">
    <property type="entry name" value="Classic Zinc Finger"/>
    <property type="match status" value="9"/>
</dbReference>
<evidence type="ECO:0000256" key="10">
    <source>
        <dbReference type="ARBA" id="ARBA00023163"/>
    </source>
</evidence>
<dbReference type="GO" id="GO:0005634">
    <property type="term" value="C:nucleus"/>
    <property type="evidence" value="ECO:0007669"/>
    <property type="project" value="UniProtKB-SubCell"/>
</dbReference>
<keyword evidence="10" id="KW-0804">Transcription</keyword>
<dbReference type="InterPro" id="IPR056438">
    <property type="entry name" value="Znf-C2H2_CTCF"/>
</dbReference>
<dbReference type="PROSITE" id="PS50157">
    <property type="entry name" value="ZINC_FINGER_C2H2_2"/>
    <property type="match status" value="8"/>
</dbReference>
<feature type="domain" description="C2H2-type" evidence="15">
    <location>
        <begin position="628"/>
        <end position="655"/>
    </location>
</feature>
<feature type="domain" description="C2H2-type" evidence="15">
    <location>
        <begin position="270"/>
        <end position="298"/>
    </location>
</feature>
<feature type="region of interest" description="Disordered" evidence="14">
    <location>
        <begin position="215"/>
        <end position="238"/>
    </location>
</feature>
<organism evidence="17 18">
    <name type="scientific">Parnassius mnemosyne</name>
    <name type="common">clouded apollo</name>
    <dbReference type="NCBI Taxonomy" id="213953"/>
    <lineage>
        <taxon>Eukaryota</taxon>
        <taxon>Metazoa</taxon>
        <taxon>Ecdysozoa</taxon>
        <taxon>Arthropoda</taxon>
        <taxon>Hexapoda</taxon>
        <taxon>Insecta</taxon>
        <taxon>Pterygota</taxon>
        <taxon>Neoptera</taxon>
        <taxon>Endopterygota</taxon>
        <taxon>Lepidoptera</taxon>
        <taxon>Glossata</taxon>
        <taxon>Ditrysia</taxon>
        <taxon>Papilionoidea</taxon>
        <taxon>Papilionidae</taxon>
        <taxon>Parnassiinae</taxon>
        <taxon>Parnassini</taxon>
        <taxon>Parnassius</taxon>
        <taxon>Driopa</taxon>
    </lineage>
</organism>
<evidence type="ECO:0000256" key="7">
    <source>
        <dbReference type="ARBA" id="ARBA00022833"/>
    </source>
</evidence>
<protein>
    <submittedName>
        <fullName evidence="17">Uncharacterized protein</fullName>
    </submittedName>
</protein>
<feature type="domain" description="C2H2-type" evidence="15">
    <location>
        <begin position="600"/>
        <end position="627"/>
    </location>
</feature>
<reference evidence="17 18" key="1">
    <citation type="submission" date="2023-11" db="EMBL/GenBank/DDBJ databases">
        <authorList>
            <person name="Hedman E."/>
            <person name="Englund M."/>
            <person name="Stromberg M."/>
            <person name="Nyberg Akerstrom W."/>
            <person name="Nylinder S."/>
            <person name="Jareborg N."/>
            <person name="Kallberg Y."/>
            <person name="Kronander E."/>
        </authorList>
    </citation>
    <scope>NUCLEOTIDE SEQUENCE [LARGE SCALE GENOMIC DNA]</scope>
</reference>
<dbReference type="Proteomes" id="UP001314205">
    <property type="component" value="Unassembled WGS sequence"/>
</dbReference>
<dbReference type="PANTHER" id="PTHR16515">
    <property type="entry name" value="PR DOMAIN ZINC FINGER PROTEIN"/>
    <property type="match status" value="1"/>
</dbReference>
<evidence type="ECO:0000259" key="16">
    <source>
        <dbReference type="PROSITE" id="PS51915"/>
    </source>
</evidence>
<keyword evidence="4 13" id="KW-0479">Metal-binding</keyword>
<dbReference type="FunFam" id="3.30.160.60:FF:000621">
    <property type="entry name" value="FLT3-interacting zinc finger 1"/>
    <property type="match status" value="1"/>
</dbReference>
<feature type="domain" description="C2H2-type" evidence="15">
    <location>
        <begin position="656"/>
        <end position="683"/>
    </location>
</feature>
<keyword evidence="7 13" id="KW-0862">Zinc</keyword>
<dbReference type="InterPro" id="IPR013087">
    <property type="entry name" value="Znf_C2H2_type"/>
</dbReference>
<feature type="binding site" evidence="13">
    <location>
        <position position="54"/>
    </location>
    <ligand>
        <name>Zn(2+)</name>
        <dbReference type="ChEBI" id="CHEBI:29105"/>
    </ligand>
</feature>
<dbReference type="Pfam" id="PF00096">
    <property type="entry name" value="zf-C2H2"/>
    <property type="match status" value="6"/>
</dbReference>
<feature type="region of interest" description="Disordered" evidence="14">
    <location>
        <begin position="446"/>
        <end position="466"/>
    </location>
</feature>
<sequence length="713" mass="81274">METGMAFSEVCRICLCVNVRMFVLKKISLRILYKTLTNSFKDEDEEPIIVCFTCHARLIRCLTLQQQAIESNAILEQLLAGGSMSIPNHHEARDKIQFTPISHIDIRPVECDLDNDCQNEMFIVVSVKVEEVEENENSKFEENGNHEIESAEKQEDLEIDAFEDRHTDLDDDLPLIAFGSKSKKDDYDIEFSEKKIKSNSTDCKINDVREEDLDFEGPTIKSNPKVKKDNQPINKKGKHPAKIMKTKILKQKSVNMLKKKTSGTSTKYIFECDGCSKKFSTKEILAKHISYSHKTQKNSDTTAVRTQVEQAPVPQQTEIFNCDICEFKTSQKRSMLAHLKAHVAKQMYCCNNCEYKCIRKSKLQTHMKIHTGEKPFSCNICDYRCIAKIQLQTHRKRHHHSSSLQPFTSPLLNIGLPQRIPQSTVLSHLHPSTSCMSYQVVTPSRGGTPYTSPTGTRPPLENLSSPSVVGSSSYMAGPLPLQLTNPLGYVGYSGSTADILIPKFITQRNSEHSPLHSSLSNLELSHTASSEGPCRKRHTGEKPFKCNICDFRFSIKSNLQTHMKIHTGEKPFSCNICVYRCNTKSLLQRHLKTHTGEKPFSCNICEYRCITKSHLQRHLKTHTGEKPFSCNICVYRCITKNLLQRHLKTHTGEKPFSCNICEYRCITKSHLQRHLKTHTGEKPFSCNICEYRCIRKSSLREHMKIHPGAKPFS</sequence>
<keyword evidence="5" id="KW-0677">Repeat</keyword>
<dbReference type="SMART" id="SM00868">
    <property type="entry name" value="zf-AD"/>
    <property type="match status" value="1"/>
</dbReference>
<keyword evidence="11" id="KW-0539">Nucleus</keyword>
<evidence type="ECO:0000256" key="11">
    <source>
        <dbReference type="ARBA" id="ARBA00023242"/>
    </source>
</evidence>
<evidence type="ECO:0000256" key="8">
    <source>
        <dbReference type="ARBA" id="ARBA00023015"/>
    </source>
</evidence>
<evidence type="ECO:0000313" key="18">
    <source>
        <dbReference type="Proteomes" id="UP001314205"/>
    </source>
</evidence>
<dbReference type="SUPFAM" id="SSF57667">
    <property type="entry name" value="beta-beta-alpha zinc fingers"/>
    <property type="match status" value="6"/>
</dbReference>
<feature type="domain" description="C2H2-type" evidence="15">
    <location>
        <begin position="572"/>
        <end position="599"/>
    </location>
</feature>
<evidence type="ECO:0000256" key="12">
    <source>
        <dbReference type="PROSITE-ProRule" id="PRU00042"/>
    </source>
</evidence>
<dbReference type="GO" id="GO:0010468">
    <property type="term" value="P:regulation of gene expression"/>
    <property type="evidence" value="ECO:0007669"/>
    <property type="project" value="UniProtKB-ARBA"/>
</dbReference>
<evidence type="ECO:0000313" key="17">
    <source>
        <dbReference type="EMBL" id="CAK1601481.1"/>
    </source>
</evidence>
<feature type="binding site" evidence="13">
    <location>
        <position position="51"/>
    </location>
    <ligand>
        <name>Zn(2+)</name>
        <dbReference type="ChEBI" id="CHEBI:29105"/>
    </ligand>
</feature>
<comment type="similarity">
    <text evidence="2">Belongs to the krueppel C2H2-type zinc-finger protein family.</text>
</comment>
<dbReference type="InterPro" id="IPR050331">
    <property type="entry name" value="Zinc_finger"/>
</dbReference>
<dbReference type="EMBL" id="CAVLGL010000126">
    <property type="protein sequence ID" value="CAK1601481.1"/>
    <property type="molecule type" value="Genomic_DNA"/>
</dbReference>
<feature type="domain" description="C2H2-type" evidence="15">
    <location>
        <begin position="684"/>
        <end position="711"/>
    </location>
</feature>
<gene>
    <name evidence="17" type="ORF">PARMNEM_LOCUS20109</name>
</gene>
<comment type="caution">
    <text evidence="17">The sequence shown here is derived from an EMBL/GenBank/DDBJ whole genome shotgun (WGS) entry which is preliminary data.</text>
</comment>
<dbReference type="InterPro" id="IPR012934">
    <property type="entry name" value="Znf_AD"/>
</dbReference>
<keyword evidence="9" id="KW-0238">DNA-binding</keyword>
<feature type="domain" description="C2H2-type" evidence="15">
    <location>
        <begin position="348"/>
        <end position="375"/>
    </location>
</feature>
<name>A0AAV1M172_9NEOP</name>
<evidence type="ECO:0000256" key="9">
    <source>
        <dbReference type="ARBA" id="ARBA00023125"/>
    </source>
</evidence>
<evidence type="ECO:0000256" key="2">
    <source>
        <dbReference type="ARBA" id="ARBA00006991"/>
    </source>
</evidence>
<evidence type="ECO:0000256" key="6">
    <source>
        <dbReference type="ARBA" id="ARBA00022771"/>
    </source>
</evidence>
<dbReference type="AlphaFoldDB" id="A0AAV1M172"/>
<evidence type="ECO:0000256" key="3">
    <source>
        <dbReference type="ARBA" id="ARBA00007746"/>
    </source>
</evidence>
<evidence type="ECO:0000256" key="13">
    <source>
        <dbReference type="PROSITE-ProRule" id="PRU01263"/>
    </source>
</evidence>